<dbReference type="EMBL" id="JABCKI010000032">
    <property type="protein sequence ID" value="KAG5653806.1"/>
    <property type="molecule type" value="Genomic_DNA"/>
</dbReference>
<dbReference type="InterPro" id="IPR027031">
    <property type="entry name" value="Gly-tRNA_synthase/POLG2"/>
</dbReference>
<dbReference type="InterPro" id="IPR004154">
    <property type="entry name" value="Anticodon-bd"/>
</dbReference>
<reference evidence="12" key="2">
    <citation type="submission" date="2021-10" db="EMBL/GenBank/DDBJ databases">
        <title>Phylogenomics reveals ancestral predisposition of the termite-cultivated fungus Termitomyces towards a domesticated lifestyle.</title>
        <authorList>
            <person name="Auxier B."/>
            <person name="Grum-Grzhimaylo A."/>
            <person name="Cardenas M.E."/>
            <person name="Lodge J.D."/>
            <person name="Laessoe T."/>
            <person name="Pedersen O."/>
            <person name="Smith M.E."/>
            <person name="Kuyper T.W."/>
            <person name="Franco-Molano E.A."/>
            <person name="Baroni T.J."/>
            <person name="Aanen D.K."/>
        </authorList>
    </citation>
    <scope>NUCLEOTIDE SEQUENCE</scope>
    <source>
        <strain evidence="12">D49</strain>
    </source>
</reference>
<comment type="caution">
    <text evidence="12">The sequence shown here is derived from an EMBL/GenBank/DDBJ whole genome shotgun (WGS) entry which is preliminary data.</text>
</comment>
<evidence type="ECO:0000259" key="11">
    <source>
        <dbReference type="PROSITE" id="PS50862"/>
    </source>
</evidence>
<dbReference type="GO" id="GO:0070150">
    <property type="term" value="P:mitochondrial glycyl-tRNA aminoacylation"/>
    <property type="evidence" value="ECO:0007669"/>
    <property type="project" value="TreeGrafter"/>
</dbReference>
<dbReference type="FunFam" id="3.30.930.10:FF:000010">
    <property type="entry name" value="Glycyl-tRNA synthetase 1"/>
    <property type="match status" value="1"/>
</dbReference>
<evidence type="ECO:0000256" key="8">
    <source>
        <dbReference type="ARBA" id="ARBA00022917"/>
    </source>
</evidence>
<name>A0A9P7KNS5_9AGAR</name>
<dbReference type="SUPFAM" id="SSF55681">
    <property type="entry name" value="Class II aaRS and biotin synthetases"/>
    <property type="match status" value="1"/>
</dbReference>
<dbReference type="OrthoDB" id="10267474at2759"/>
<keyword evidence="8" id="KW-0648">Protein biosynthesis</keyword>
<dbReference type="Gene3D" id="3.30.40.230">
    <property type="match status" value="1"/>
</dbReference>
<comment type="similarity">
    <text evidence="2">Belongs to the class-II aminoacyl-tRNA synthetase family.</text>
</comment>
<dbReference type="AlphaFoldDB" id="A0A9P7KNS5"/>
<feature type="domain" description="Aminoacyl-transfer RNA synthetases class-II family profile" evidence="11">
    <location>
        <begin position="217"/>
        <end position="553"/>
    </location>
</feature>
<protein>
    <recommendedName>
        <fullName evidence="3">glycine--tRNA ligase</fullName>
        <ecNumber evidence="3">6.1.1.14</ecNumber>
    </recommendedName>
    <alternativeName>
        <fullName evidence="10">Diadenosine tetraphosphate synthetase</fullName>
    </alternativeName>
</protein>
<reference evidence="12" key="1">
    <citation type="submission" date="2021-02" db="EMBL/GenBank/DDBJ databases">
        <authorList>
            <person name="Nieuwenhuis M."/>
            <person name="Van De Peppel L.J.J."/>
        </authorList>
    </citation>
    <scope>NUCLEOTIDE SEQUENCE</scope>
    <source>
        <strain evidence="12">D49</strain>
    </source>
</reference>
<evidence type="ECO:0000256" key="2">
    <source>
        <dbReference type="ARBA" id="ARBA00008226"/>
    </source>
</evidence>
<keyword evidence="7" id="KW-0067">ATP-binding</keyword>
<dbReference type="Gene3D" id="3.30.930.10">
    <property type="entry name" value="Bira Bifunctional Protein, Domain 2"/>
    <property type="match status" value="2"/>
</dbReference>
<dbReference type="SUPFAM" id="SSF52954">
    <property type="entry name" value="Class II aaRS ABD-related"/>
    <property type="match status" value="1"/>
</dbReference>
<dbReference type="FunFam" id="3.40.50.800:FF:000004">
    <property type="entry name" value="Glycine--tRNA ligase 2"/>
    <property type="match status" value="1"/>
</dbReference>
<dbReference type="InterPro" id="IPR036621">
    <property type="entry name" value="Anticodon-bd_dom_sf"/>
</dbReference>
<evidence type="ECO:0000256" key="4">
    <source>
        <dbReference type="ARBA" id="ARBA00022490"/>
    </source>
</evidence>
<keyword evidence="5" id="KW-0436">Ligase</keyword>
<dbReference type="GO" id="GO:0005739">
    <property type="term" value="C:mitochondrion"/>
    <property type="evidence" value="ECO:0007669"/>
    <property type="project" value="TreeGrafter"/>
</dbReference>
<dbReference type="CDD" id="cd00858">
    <property type="entry name" value="GlyRS_anticodon"/>
    <property type="match status" value="1"/>
</dbReference>
<evidence type="ECO:0000313" key="13">
    <source>
        <dbReference type="Proteomes" id="UP000717328"/>
    </source>
</evidence>
<dbReference type="InterPro" id="IPR045864">
    <property type="entry name" value="aa-tRNA-synth_II/BPL/LPL"/>
</dbReference>
<proteinExistence type="inferred from homology"/>
<evidence type="ECO:0000256" key="1">
    <source>
        <dbReference type="ARBA" id="ARBA00004496"/>
    </source>
</evidence>
<dbReference type="PANTHER" id="PTHR10745:SF0">
    <property type="entry name" value="GLYCINE--TRNA LIGASE"/>
    <property type="match status" value="1"/>
</dbReference>
<dbReference type="InterPro" id="IPR006195">
    <property type="entry name" value="aa-tRNA-synth_II"/>
</dbReference>
<dbReference type="FunFam" id="3.30.930.10:FF:000158">
    <property type="entry name" value="Glycyl-tRNA synthetase"/>
    <property type="match status" value="1"/>
</dbReference>
<dbReference type="CDD" id="cd00774">
    <property type="entry name" value="GlyRS-like_core"/>
    <property type="match status" value="1"/>
</dbReference>
<accession>A0A9P7KNS5</accession>
<sequence length="671" mass="74648">MGATDVNKTAHAFDKTRFEALLNRRFFYAPAFEIYGGVAGLYDYGPPGSSLQANIIAEWRKHFIVEEHMLELDTTVMTPSPVFEASGHVARFADWMVKDAVTGDVLRADHLVGGVLEARLAGDREARGVDKAPAAADEKKRKKKAAKAAVVKLEDEVVKEYETVLAQLDNYSGPHLGELCRKYDIRNPDTDNVVGEPQQFNLMFASSIGPTGQHPGYLRPETAQGHFLNFSRLLDFNNGRIPFASAQIGRSFRNEISPRAGLLRVREFTMAEIEHFVDPLDKSHTRFGEVRDQVITLLDRHTQESGSSKTTRMSVGEAVDKGVIANETLGYFVARIYQFLVKIGIDPARLRFRQHMGNEMAHYATDCWDAEIENSTGWTECVGCADRAAYDLSVHTARTGHPLVVRQALKEPVVTERETPEWNKKAVGKTLKGDAGLLMAFVEGLGEEELARLKGELAQGWVLLGVNVCIDADKRFRTAVVKTQDGKEFTLTPELLTIERKVFKQSIREYTPNVIEPSFGLGRILYTLLEHSFWAREQDVERGVLSLPPVVAPTKVLIVPLSARDEFAPIVQEVSAKLRRAGVFSRVDDSNTSIGKRYARNDELGTPFGITVDFASVQNLTMTLRERDTTDQRIGPIDEVIAAVTDLVLGNIDWAQACERLPAYDGVQAVE</sequence>
<dbReference type="Gene3D" id="3.40.50.800">
    <property type="entry name" value="Anticodon-binding domain"/>
    <property type="match status" value="1"/>
</dbReference>
<dbReference type="NCBIfam" id="NF003211">
    <property type="entry name" value="PRK04173.1"/>
    <property type="match status" value="1"/>
</dbReference>
<dbReference type="PRINTS" id="PR01043">
    <property type="entry name" value="TRNASYNTHGLY"/>
</dbReference>
<dbReference type="InterPro" id="IPR033731">
    <property type="entry name" value="GlyRS-like_core"/>
</dbReference>
<evidence type="ECO:0000256" key="9">
    <source>
        <dbReference type="ARBA" id="ARBA00023146"/>
    </source>
</evidence>
<comment type="subcellular location">
    <subcellularLocation>
        <location evidence="1">Cytoplasm</location>
    </subcellularLocation>
</comment>
<dbReference type="InterPro" id="IPR002315">
    <property type="entry name" value="tRNA-synt_gly"/>
</dbReference>
<dbReference type="GO" id="GO:0005524">
    <property type="term" value="F:ATP binding"/>
    <property type="evidence" value="ECO:0007669"/>
    <property type="project" value="UniProtKB-KW"/>
</dbReference>
<keyword evidence="4" id="KW-0963">Cytoplasm</keyword>
<dbReference type="EC" id="6.1.1.14" evidence="3"/>
<organism evidence="12 13">
    <name type="scientific">Sphagnurus paluster</name>
    <dbReference type="NCBI Taxonomy" id="117069"/>
    <lineage>
        <taxon>Eukaryota</taxon>
        <taxon>Fungi</taxon>
        <taxon>Dikarya</taxon>
        <taxon>Basidiomycota</taxon>
        <taxon>Agaricomycotina</taxon>
        <taxon>Agaricomycetes</taxon>
        <taxon>Agaricomycetidae</taxon>
        <taxon>Agaricales</taxon>
        <taxon>Tricholomatineae</taxon>
        <taxon>Lyophyllaceae</taxon>
        <taxon>Sphagnurus</taxon>
    </lineage>
</organism>
<evidence type="ECO:0000256" key="10">
    <source>
        <dbReference type="ARBA" id="ARBA00030057"/>
    </source>
</evidence>
<dbReference type="PROSITE" id="PS50862">
    <property type="entry name" value="AA_TRNA_LIGASE_II"/>
    <property type="match status" value="1"/>
</dbReference>
<dbReference type="InterPro" id="IPR002314">
    <property type="entry name" value="aa-tRNA-synt_IIb"/>
</dbReference>
<dbReference type="PANTHER" id="PTHR10745">
    <property type="entry name" value="GLYCYL-TRNA SYNTHETASE/DNA POLYMERASE SUBUNIT GAMMA-2"/>
    <property type="match status" value="1"/>
</dbReference>
<evidence type="ECO:0000256" key="5">
    <source>
        <dbReference type="ARBA" id="ARBA00022598"/>
    </source>
</evidence>
<keyword evidence="6" id="KW-0547">Nucleotide-binding</keyword>
<keyword evidence="9" id="KW-0030">Aminoacyl-tRNA synthetase</keyword>
<evidence type="ECO:0000256" key="3">
    <source>
        <dbReference type="ARBA" id="ARBA00012829"/>
    </source>
</evidence>
<evidence type="ECO:0000256" key="6">
    <source>
        <dbReference type="ARBA" id="ARBA00022741"/>
    </source>
</evidence>
<dbReference type="Proteomes" id="UP000717328">
    <property type="component" value="Unassembled WGS sequence"/>
</dbReference>
<evidence type="ECO:0000313" key="12">
    <source>
        <dbReference type="EMBL" id="KAG5653806.1"/>
    </source>
</evidence>
<dbReference type="GO" id="GO:0004820">
    <property type="term" value="F:glycine-tRNA ligase activity"/>
    <property type="evidence" value="ECO:0007669"/>
    <property type="project" value="UniProtKB-EC"/>
</dbReference>
<dbReference type="NCBIfam" id="TIGR00389">
    <property type="entry name" value="glyS_dimeric"/>
    <property type="match status" value="1"/>
</dbReference>
<gene>
    <name evidence="12" type="ORF">H0H81_010274</name>
</gene>
<dbReference type="Pfam" id="PF00587">
    <property type="entry name" value="tRNA-synt_2b"/>
    <property type="match status" value="1"/>
</dbReference>
<keyword evidence="13" id="KW-1185">Reference proteome</keyword>
<evidence type="ECO:0000256" key="7">
    <source>
        <dbReference type="ARBA" id="ARBA00022840"/>
    </source>
</evidence>
<dbReference type="Pfam" id="PF03129">
    <property type="entry name" value="HGTP_anticodon"/>
    <property type="match status" value="1"/>
</dbReference>